<evidence type="ECO:0000256" key="3">
    <source>
        <dbReference type="ARBA" id="ARBA00022840"/>
    </source>
</evidence>
<dbReference type="InterPro" id="IPR041627">
    <property type="entry name" value="AAA_lid_6"/>
</dbReference>
<sequence length="332" mass="37868">MGRRVYTGTAKHQIHVVFDHRQQCRQTAAPASVVESTREKEGPLKACLDQLDELVGLSKVKEFVTEIYAWLEVSKRRQAAGLATDQQVLHMIFAGEPGTGKTTVARIIGKLFKEMGVLSKGHLIEVERADLVGEYIGHTAQKTREHVRRALGGILFIDEAYSLARGGDKDFGKEAIDTLVKSMEDHKNEFILILAGYSHEMGQFLRLNPGLPSRFPIQLTFPPFTLTELMEIADNMVREREYRLSFAFKEKLKKHLQEERLRNRNHFGNARHVRNLIEQAARHQAVRLLRAKHTSRDDLMTLRSEDLQIESGSQNGFKASWYNEKIHDSLTV</sequence>
<dbReference type="GO" id="GO:0005524">
    <property type="term" value="F:ATP binding"/>
    <property type="evidence" value="ECO:0007669"/>
    <property type="project" value="UniProtKB-KW"/>
</dbReference>
<dbReference type="Pfam" id="PF00004">
    <property type="entry name" value="AAA"/>
    <property type="match status" value="1"/>
</dbReference>
<gene>
    <name evidence="5" type="ORF">SAMN06265361_11056</name>
</gene>
<evidence type="ECO:0000256" key="2">
    <source>
        <dbReference type="ARBA" id="ARBA00022741"/>
    </source>
</evidence>
<dbReference type="InterPro" id="IPR027417">
    <property type="entry name" value="P-loop_NTPase"/>
</dbReference>
<keyword evidence="3" id="KW-0067">ATP-binding</keyword>
<comment type="similarity">
    <text evidence="1">Belongs to the CbxX/CfxQ family.</text>
</comment>
<dbReference type="PANTHER" id="PTHR43392">
    <property type="entry name" value="AAA-TYPE ATPASE FAMILY PROTEIN / ANKYRIN REPEAT FAMILY PROTEIN"/>
    <property type="match status" value="1"/>
</dbReference>
<dbReference type="Gene3D" id="3.40.50.300">
    <property type="entry name" value="P-loop containing nucleotide triphosphate hydrolases"/>
    <property type="match status" value="1"/>
</dbReference>
<dbReference type="PRINTS" id="PR00819">
    <property type="entry name" value="CBXCFQXSUPER"/>
</dbReference>
<protein>
    <submittedName>
        <fullName evidence="5">Stage V sporulation protein K</fullName>
    </submittedName>
</protein>
<keyword evidence="2" id="KW-0547">Nucleotide-binding</keyword>
<evidence type="ECO:0000313" key="6">
    <source>
        <dbReference type="Proteomes" id="UP001157946"/>
    </source>
</evidence>
<dbReference type="SMART" id="SM00382">
    <property type="entry name" value="AAA"/>
    <property type="match status" value="1"/>
</dbReference>
<dbReference type="EMBL" id="FXTU01000010">
    <property type="protein sequence ID" value="SMP34045.1"/>
    <property type="molecule type" value="Genomic_DNA"/>
</dbReference>
<dbReference type="InterPro" id="IPR000641">
    <property type="entry name" value="CbxX/CfxQ"/>
</dbReference>
<name>A0AA45WS23_9BACL</name>
<dbReference type="AlphaFoldDB" id="A0AA45WS23"/>
<dbReference type="Gene3D" id="1.10.8.60">
    <property type="match status" value="1"/>
</dbReference>
<dbReference type="SUPFAM" id="SSF52540">
    <property type="entry name" value="P-loop containing nucleoside triphosphate hydrolases"/>
    <property type="match status" value="1"/>
</dbReference>
<dbReference type="Pfam" id="PF17866">
    <property type="entry name" value="AAA_lid_6"/>
    <property type="match status" value="1"/>
</dbReference>
<dbReference type="PANTHER" id="PTHR43392:SF2">
    <property type="entry name" value="AAA-TYPE ATPASE FAMILY PROTEIN _ ANKYRIN REPEAT FAMILY PROTEIN"/>
    <property type="match status" value="1"/>
</dbReference>
<organism evidence="5 6">
    <name type="scientific">Laceyella tengchongensis</name>
    <dbReference type="NCBI Taxonomy" id="574699"/>
    <lineage>
        <taxon>Bacteria</taxon>
        <taxon>Bacillati</taxon>
        <taxon>Bacillota</taxon>
        <taxon>Bacilli</taxon>
        <taxon>Bacillales</taxon>
        <taxon>Thermoactinomycetaceae</taxon>
        <taxon>Laceyella</taxon>
    </lineage>
</organism>
<evidence type="ECO:0000256" key="1">
    <source>
        <dbReference type="ARBA" id="ARBA00010378"/>
    </source>
</evidence>
<dbReference type="CDD" id="cd00009">
    <property type="entry name" value="AAA"/>
    <property type="match status" value="1"/>
</dbReference>
<dbReference type="GO" id="GO:0016887">
    <property type="term" value="F:ATP hydrolysis activity"/>
    <property type="evidence" value="ECO:0007669"/>
    <property type="project" value="InterPro"/>
</dbReference>
<evidence type="ECO:0000313" key="5">
    <source>
        <dbReference type="EMBL" id="SMP34045.1"/>
    </source>
</evidence>
<keyword evidence="6" id="KW-1185">Reference proteome</keyword>
<dbReference type="InterPro" id="IPR003959">
    <property type="entry name" value="ATPase_AAA_core"/>
</dbReference>
<dbReference type="RefSeq" id="WP_102992595.1">
    <property type="nucleotide sequence ID" value="NZ_FXTU01000010.1"/>
</dbReference>
<proteinExistence type="inferred from homology"/>
<dbReference type="InterPro" id="IPR050773">
    <property type="entry name" value="CbxX/CfxQ_RuBisCO_ESX"/>
</dbReference>
<comment type="caution">
    <text evidence="5">The sequence shown here is derived from an EMBL/GenBank/DDBJ whole genome shotgun (WGS) entry which is preliminary data.</text>
</comment>
<dbReference type="InterPro" id="IPR003593">
    <property type="entry name" value="AAA+_ATPase"/>
</dbReference>
<feature type="domain" description="AAA+ ATPase" evidence="4">
    <location>
        <begin position="87"/>
        <end position="225"/>
    </location>
</feature>
<reference evidence="5" key="1">
    <citation type="submission" date="2017-05" db="EMBL/GenBank/DDBJ databases">
        <authorList>
            <person name="Varghese N."/>
            <person name="Submissions S."/>
        </authorList>
    </citation>
    <scope>NUCLEOTIDE SEQUENCE</scope>
    <source>
        <strain evidence="5">DSM 45262</strain>
    </source>
</reference>
<evidence type="ECO:0000259" key="4">
    <source>
        <dbReference type="SMART" id="SM00382"/>
    </source>
</evidence>
<dbReference type="FunFam" id="3.40.50.300:FF:000216">
    <property type="entry name" value="Type VII secretion ATPase EccA"/>
    <property type="match status" value="1"/>
</dbReference>
<accession>A0AA45WS23</accession>
<dbReference type="Proteomes" id="UP001157946">
    <property type="component" value="Unassembled WGS sequence"/>
</dbReference>